<sequence>MDRARRDWLQGLRARHAADGSSASALELARGEWRCGDYADARTHFESAVALAPGSAEARVALLNALSMLGLFDRHAEVLADALQRMPREPMVQFHAARSEVPGDLAAARERLRPFDDIPLLAQYARALGAILAGTIPLEQNGDGDDYAMARQEALRWVLRHSSSPSIHTGHPARVLERALELAPAEGLTLECGVYFGRSLDIIARHVPDEVHGFDSFQGLPEAWTEHEGAGAYTTAGRLPAVPGHVRLHAGWFEETLPAFLQAHPGPIGLLHVDCDLYSSTRTVLELAAPRLQAGSIVVFDDLLAFPGYERHELRAFQEHCQATGMRWEIVAACLLGREVAFRVLPG</sequence>
<dbReference type="InterPro" id="IPR011990">
    <property type="entry name" value="TPR-like_helical_dom_sf"/>
</dbReference>
<evidence type="ECO:0008006" key="3">
    <source>
        <dbReference type="Google" id="ProtNLM"/>
    </source>
</evidence>
<dbReference type="RefSeq" id="WP_345295232.1">
    <property type="nucleotide sequence ID" value="NZ_BAABJY010000002.1"/>
</dbReference>
<evidence type="ECO:0000313" key="2">
    <source>
        <dbReference type="Proteomes" id="UP001501323"/>
    </source>
</evidence>
<dbReference type="PANTHER" id="PTHR40036:SF1">
    <property type="entry name" value="MACROCIN O-METHYLTRANSFERASE"/>
    <property type="match status" value="1"/>
</dbReference>
<dbReference type="InterPro" id="IPR008884">
    <property type="entry name" value="TylF_MeTrfase"/>
</dbReference>
<dbReference type="Proteomes" id="UP001501323">
    <property type="component" value="Unassembled WGS sequence"/>
</dbReference>
<organism evidence="1 2">
    <name type="scientific">Luteimonas vadosa</name>
    <dbReference type="NCBI Taxonomy" id="1165507"/>
    <lineage>
        <taxon>Bacteria</taxon>
        <taxon>Pseudomonadati</taxon>
        <taxon>Pseudomonadota</taxon>
        <taxon>Gammaproteobacteria</taxon>
        <taxon>Lysobacterales</taxon>
        <taxon>Lysobacteraceae</taxon>
        <taxon>Luteimonas</taxon>
    </lineage>
</organism>
<name>A0ABP9E7X6_9GAMM</name>
<keyword evidence="2" id="KW-1185">Reference proteome</keyword>
<accession>A0ABP9E7X6</accession>
<dbReference type="SUPFAM" id="SSF48452">
    <property type="entry name" value="TPR-like"/>
    <property type="match status" value="1"/>
</dbReference>
<gene>
    <name evidence="1" type="ORF">GCM10023332_18820</name>
</gene>
<dbReference type="SUPFAM" id="SSF53335">
    <property type="entry name" value="S-adenosyl-L-methionine-dependent methyltransferases"/>
    <property type="match status" value="1"/>
</dbReference>
<reference evidence="2" key="1">
    <citation type="journal article" date="2019" name="Int. J. Syst. Evol. Microbiol.">
        <title>The Global Catalogue of Microorganisms (GCM) 10K type strain sequencing project: providing services to taxonomists for standard genome sequencing and annotation.</title>
        <authorList>
            <consortium name="The Broad Institute Genomics Platform"/>
            <consortium name="The Broad Institute Genome Sequencing Center for Infectious Disease"/>
            <person name="Wu L."/>
            <person name="Ma J."/>
        </authorList>
    </citation>
    <scope>NUCLEOTIDE SEQUENCE [LARGE SCALE GENOMIC DNA]</scope>
    <source>
        <strain evidence="2">JCM 18392</strain>
    </source>
</reference>
<proteinExistence type="predicted"/>
<dbReference type="PANTHER" id="PTHR40036">
    <property type="entry name" value="MACROCIN O-METHYLTRANSFERASE"/>
    <property type="match status" value="1"/>
</dbReference>
<dbReference type="Pfam" id="PF14559">
    <property type="entry name" value="TPR_19"/>
    <property type="match status" value="1"/>
</dbReference>
<evidence type="ECO:0000313" key="1">
    <source>
        <dbReference type="EMBL" id="GAA4866822.1"/>
    </source>
</evidence>
<dbReference type="EMBL" id="BAABJY010000002">
    <property type="protein sequence ID" value="GAA4866822.1"/>
    <property type="molecule type" value="Genomic_DNA"/>
</dbReference>
<protein>
    <recommendedName>
        <fullName evidence="3">Tetratricopeptide repeat protein</fullName>
    </recommendedName>
</protein>
<dbReference type="Pfam" id="PF13578">
    <property type="entry name" value="Methyltransf_24"/>
    <property type="match status" value="1"/>
</dbReference>
<dbReference type="InterPro" id="IPR029063">
    <property type="entry name" value="SAM-dependent_MTases_sf"/>
</dbReference>
<dbReference type="Gene3D" id="1.25.40.10">
    <property type="entry name" value="Tetratricopeptide repeat domain"/>
    <property type="match status" value="1"/>
</dbReference>
<comment type="caution">
    <text evidence="1">The sequence shown here is derived from an EMBL/GenBank/DDBJ whole genome shotgun (WGS) entry which is preliminary data.</text>
</comment>
<dbReference type="Gene3D" id="3.40.50.150">
    <property type="entry name" value="Vaccinia Virus protein VP39"/>
    <property type="match status" value="1"/>
</dbReference>